<evidence type="ECO:0000313" key="1">
    <source>
        <dbReference type="EMBL" id="OHA26127.1"/>
    </source>
</evidence>
<reference evidence="1 2" key="1">
    <citation type="journal article" date="2016" name="Nat. Commun.">
        <title>Thousands of microbial genomes shed light on interconnected biogeochemical processes in an aquifer system.</title>
        <authorList>
            <person name="Anantharaman K."/>
            <person name="Brown C.T."/>
            <person name="Hug L.A."/>
            <person name="Sharon I."/>
            <person name="Castelle C.J."/>
            <person name="Probst A.J."/>
            <person name="Thomas B.C."/>
            <person name="Singh A."/>
            <person name="Wilkins M.J."/>
            <person name="Karaoz U."/>
            <person name="Brodie E.L."/>
            <person name="Williams K.H."/>
            <person name="Hubbard S.S."/>
            <person name="Banfield J.F."/>
        </authorList>
    </citation>
    <scope>NUCLEOTIDE SEQUENCE [LARGE SCALE GENOMIC DNA]</scope>
</reference>
<sequence length="279" mass="32031">MGIPIAVSAVAGYATYFAMHPAGYRKLYKEKVISALTKRTRYGWMPDMSYYGQLFIQKAQKEPIRALFDSSGLYNSRITTFHVDEVFVPNDLPSHMAEINVVRGSGKHRQTVFKGLVFDLDVSKSFLGETYIRAENEGSLGIPMGSTGTRLLFSSMLKTAKLEWNDFEKLLEVQTSDETEAREILDPRFMEVLYVWWKVHKKPVRVSFKGHYLYLAIPFGKNMFEPNPFLSVDSHKKEIWEYLDAFLLAEGLFVYVQHKYRLDMQKGMDASSEKGNSVT</sequence>
<dbReference type="Proteomes" id="UP000177565">
    <property type="component" value="Unassembled WGS sequence"/>
</dbReference>
<dbReference type="InterPro" id="IPR021484">
    <property type="entry name" value="DUF3137"/>
</dbReference>
<name>A0A1G2MQF4_9BACT</name>
<evidence type="ECO:0000313" key="2">
    <source>
        <dbReference type="Proteomes" id="UP000177565"/>
    </source>
</evidence>
<proteinExistence type="predicted"/>
<dbReference type="Pfam" id="PF11335">
    <property type="entry name" value="DUF3137"/>
    <property type="match status" value="1"/>
</dbReference>
<accession>A0A1G2MQF4</accession>
<protein>
    <recommendedName>
        <fullName evidence="3">DUF3137 domain-containing protein</fullName>
    </recommendedName>
</protein>
<dbReference type="EMBL" id="MHRQ01000026">
    <property type="protein sequence ID" value="OHA26127.1"/>
    <property type="molecule type" value="Genomic_DNA"/>
</dbReference>
<organism evidence="1 2">
    <name type="scientific">Candidatus Taylorbacteria bacterium RIFCSPHIGHO2_02_FULL_46_13</name>
    <dbReference type="NCBI Taxonomy" id="1802312"/>
    <lineage>
        <taxon>Bacteria</taxon>
        <taxon>Candidatus Tayloriibacteriota</taxon>
    </lineage>
</organism>
<dbReference type="AlphaFoldDB" id="A0A1G2MQF4"/>
<evidence type="ECO:0008006" key="3">
    <source>
        <dbReference type="Google" id="ProtNLM"/>
    </source>
</evidence>
<gene>
    <name evidence="1" type="ORF">A3C06_03870</name>
</gene>
<comment type="caution">
    <text evidence="1">The sequence shown here is derived from an EMBL/GenBank/DDBJ whole genome shotgun (WGS) entry which is preliminary data.</text>
</comment>